<sequence>MELRVVGVPTKRHRSLGEDRAGGSCEPAEGAMGRRPERSYPPFLRARRWNFASSADRPGDTATLERTWQGAAGDRPGRRDGVAAGLGAPPTGRITNSRPEALREAGGQRRNPAVVALQSAVAVGHDCGATVESLTKNGDRRIWLETSKQERYDC</sequence>
<feature type="region of interest" description="Disordered" evidence="1">
    <location>
        <begin position="54"/>
        <end position="109"/>
    </location>
</feature>
<name>A0A811MP84_9POAL</name>
<proteinExistence type="predicted"/>
<gene>
    <name evidence="2" type="ORF">NCGR_LOCUS5205</name>
</gene>
<accession>A0A811MP84</accession>
<feature type="region of interest" description="Disordered" evidence="1">
    <location>
        <begin position="1"/>
        <end position="39"/>
    </location>
</feature>
<comment type="caution">
    <text evidence="2">The sequence shown here is derived from an EMBL/GenBank/DDBJ whole genome shotgun (WGS) entry which is preliminary data.</text>
</comment>
<evidence type="ECO:0000313" key="3">
    <source>
        <dbReference type="Proteomes" id="UP000604825"/>
    </source>
</evidence>
<organism evidence="2 3">
    <name type="scientific">Miscanthus lutarioriparius</name>
    <dbReference type="NCBI Taxonomy" id="422564"/>
    <lineage>
        <taxon>Eukaryota</taxon>
        <taxon>Viridiplantae</taxon>
        <taxon>Streptophyta</taxon>
        <taxon>Embryophyta</taxon>
        <taxon>Tracheophyta</taxon>
        <taxon>Spermatophyta</taxon>
        <taxon>Magnoliopsida</taxon>
        <taxon>Liliopsida</taxon>
        <taxon>Poales</taxon>
        <taxon>Poaceae</taxon>
        <taxon>PACMAD clade</taxon>
        <taxon>Panicoideae</taxon>
        <taxon>Andropogonodae</taxon>
        <taxon>Andropogoneae</taxon>
        <taxon>Saccharinae</taxon>
        <taxon>Miscanthus</taxon>
    </lineage>
</organism>
<dbReference type="EMBL" id="CAJGYO010000001">
    <property type="protein sequence ID" value="CAD6207707.1"/>
    <property type="molecule type" value="Genomic_DNA"/>
</dbReference>
<evidence type="ECO:0000256" key="1">
    <source>
        <dbReference type="SAM" id="MobiDB-lite"/>
    </source>
</evidence>
<keyword evidence="3" id="KW-1185">Reference proteome</keyword>
<protein>
    <submittedName>
        <fullName evidence="2">Uncharacterized protein</fullName>
    </submittedName>
</protein>
<reference evidence="2" key="1">
    <citation type="submission" date="2020-10" db="EMBL/GenBank/DDBJ databases">
        <authorList>
            <person name="Han B."/>
            <person name="Lu T."/>
            <person name="Zhao Q."/>
            <person name="Huang X."/>
            <person name="Zhao Y."/>
        </authorList>
    </citation>
    <scope>NUCLEOTIDE SEQUENCE</scope>
</reference>
<dbReference type="AlphaFoldDB" id="A0A811MP84"/>
<dbReference type="Proteomes" id="UP000604825">
    <property type="component" value="Unassembled WGS sequence"/>
</dbReference>
<evidence type="ECO:0000313" key="2">
    <source>
        <dbReference type="EMBL" id="CAD6207707.1"/>
    </source>
</evidence>